<dbReference type="AlphaFoldDB" id="A0A8K0C5A8"/>
<dbReference type="OrthoDB" id="6750366at2759"/>
<proteinExistence type="predicted"/>
<name>A0A8K0C5A8_IGNLU</name>
<evidence type="ECO:0000313" key="1">
    <source>
        <dbReference type="EMBL" id="KAF2879334.1"/>
    </source>
</evidence>
<evidence type="ECO:0000313" key="2">
    <source>
        <dbReference type="Proteomes" id="UP000801492"/>
    </source>
</evidence>
<protein>
    <submittedName>
        <fullName evidence="1">Uncharacterized protein</fullName>
    </submittedName>
</protein>
<organism evidence="1 2">
    <name type="scientific">Ignelater luminosus</name>
    <name type="common">Cucubano</name>
    <name type="synonym">Pyrophorus luminosus</name>
    <dbReference type="NCBI Taxonomy" id="2038154"/>
    <lineage>
        <taxon>Eukaryota</taxon>
        <taxon>Metazoa</taxon>
        <taxon>Ecdysozoa</taxon>
        <taxon>Arthropoda</taxon>
        <taxon>Hexapoda</taxon>
        <taxon>Insecta</taxon>
        <taxon>Pterygota</taxon>
        <taxon>Neoptera</taxon>
        <taxon>Endopterygota</taxon>
        <taxon>Coleoptera</taxon>
        <taxon>Polyphaga</taxon>
        <taxon>Elateriformia</taxon>
        <taxon>Elateroidea</taxon>
        <taxon>Elateridae</taxon>
        <taxon>Agrypninae</taxon>
        <taxon>Pyrophorini</taxon>
        <taxon>Ignelater</taxon>
    </lineage>
</organism>
<reference evidence="1" key="1">
    <citation type="submission" date="2019-08" db="EMBL/GenBank/DDBJ databases">
        <title>The genome of the North American firefly Photinus pyralis.</title>
        <authorList>
            <consortium name="Photinus pyralis genome working group"/>
            <person name="Fallon T.R."/>
            <person name="Sander Lower S.E."/>
            <person name="Weng J.-K."/>
        </authorList>
    </citation>
    <scope>NUCLEOTIDE SEQUENCE</scope>
    <source>
        <strain evidence="1">TRF0915ILg1</strain>
        <tissue evidence="1">Whole body</tissue>
    </source>
</reference>
<sequence length="185" mass="20901">MEPGPDSKAQLRGTEIKKDWIVVFTYSLLYCQEVPTGILCLFLQQQTGVNEDLIKRSHVILQVILCGHNIHLTGFREYRLQTARNFVELYPWFYMPTLVPKLLVRGKEIIASPLFPIGQMSEDAQESCNKLIVSLISSLQKLLQRKLKSLSPEVTQLIIPLTVTASNTSSAESTDYDTDDSEDVV</sequence>
<keyword evidence="2" id="KW-1185">Reference proteome</keyword>
<accession>A0A8K0C5A8</accession>
<dbReference type="EMBL" id="VTPC01091188">
    <property type="protein sequence ID" value="KAF2879334.1"/>
    <property type="molecule type" value="Genomic_DNA"/>
</dbReference>
<comment type="caution">
    <text evidence="1">The sequence shown here is derived from an EMBL/GenBank/DDBJ whole genome shotgun (WGS) entry which is preliminary data.</text>
</comment>
<dbReference type="Proteomes" id="UP000801492">
    <property type="component" value="Unassembled WGS sequence"/>
</dbReference>
<gene>
    <name evidence="1" type="ORF">ILUMI_26845</name>
</gene>